<dbReference type="GO" id="GO:0043165">
    <property type="term" value="P:Gram-negative-bacterium-type cell outer membrane assembly"/>
    <property type="evidence" value="ECO:0007669"/>
    <property type="project" value="InterPro"/>
</dbReference>
<dbReference type="GO" id="GO:0042277">
    <property type="term" value="F:peptide binding"/>
    <property type="evidence" value="ECO:0007669"/>
    <property type="project" value="InterPro"/>
</dbReference>
<dbReference type="Gene3D" id="1.10.4030.10">
    <property type="entry name" value="Porin chaperone SurA, peptide-binding domain"/>
    <property type="match status" value="2"/>
</dbReference>
<keyword evidence="3 7" id="KW-0574">Periplasm</keyword>
<dbReference type="PANTHER" id="PTHR47637:SF1">
    <property type="entry name" value="CHAPERONE SURA"/>
    <property type="match status" value="1"/>
</dbReference>
<evidence type="ECO:0000256" key="5">
    <source>
        <dbReference type="ARBA" id="ARBA00023186"/>
    </source>
</evidence>
<dbReference type="InterPro" id="IPR015391">
    <property type="entry name" value="SurA_N"/>
</dbReference>
<dbReference type="SUPFAM" id="SSF109998">
    <property type="entry name" value="Triger factor/SurA peptide-binding domain-like"/>
    <property type="match status" value="1"/>
</dbReference>
<feature type="signal peptide" evidence="7">
    <location>
        <begin position="1"/>
        <end position="22"/>
    </location>
</feature>
<dbReference type="GO" id="GO:0051082">
    <property type="term" value="F:unfolded protein binding"/>
    <property type="evidence" value="ECO:0007669"/>
    <property type="project" value="UniProtKB-UniRule"/>
</dbReference>
<comment type="function">
    <text evidence="7">Chaperone involved in the correct folding and assembly of outer membrane proteins. Recognizes specific patterns of aromatic residues and the orientation of their side chains, which are found more frequently in integral outer membrane proteins. May act in both early periplasmic and late outer membrane-associated steps of protein maturation.</text>
</comment>
<dbReference type="HAMAP" id="MF_01183">
    <property type="entry name" value="Chaperone_SurA"/>
    <property type="match status" value="1"/>
</dbReference>
<comment type="catalytic activity">
    <reaction evidence="7">
        <text>[protein]-peptidylproline (omega=180) = [protein]-peptidylproline (omega=0)</text>
        <dbReference type="Rhea" id="RHEA:16237"/>
        <dbReference type="Rhea" id="RHEA-COMP:10747"/>
        <dbReference type="Rhea" id="RHEA-COMP:10748"/>
        <dbReference type="ChEBI" id="CHEBI:83833"/>
        <dbReference type="ChEBI" id="CHEBI:83834"/>
        <dbReference type="EC" id="5.2.1.8"/>
    </reaction>
</comment>
<comment type="caution">
    <text evidence="9">The sequence shown here is derived from an EMBL/GenBank/DDBJ whole genome shotgun (WGS) entry which is preliminary data.</text>
</comment>
<keyword evidence="5 7" id="KW-0143">Chaperone</keyword>
<dbReference type="InterPro" id="IPR027304">
    <property type="entry name" value="Trigger_fact/SurA_dom_sf"/>
</dbReference>
<dbReference type="InterPro" id="IPR000297">
    <property type="entry name" value="PPIase_PpiC"/>
</dbReference>
<dbReference type="Gene3D" id="3.10.50.40">
    <property type="match status" value="2"/>
</dbReference>
<keyword evidence="4 7" id="KW-0697">Rotamase</keyword>
<accession>A0AAJ1BHF1</accession>
<evidence type="ECO:0000259" key="8">
    <source>
        <dbReference type="PROSITE" id="PS50198"/>
    </source>
</evidence>
<keyword evidence="2 7" id="KW-0677">Repeat</keyword>
<dbReference type="Proteomes" id="UP001297581">
    <property type="component" value="Unassembled WGS sequence"/>
</dbReference>
<dbReference type="InterPro" id="IPR046357">
    <property type="entry name" value="PPIase_dom_sf"/>
</dbReference>
<dbReference type="GO" id="GO:0030288">
    <property type="term" value="C:outer membrane-bounded periplasmic space"/>
    <property type="evidence" value="ECO:0007669"/>
    <property type="project" value="InterPro"/>
</dbReference>
<dbReference type="EMBL" id="JAKUDL010000003">
    <property type="protein sequence ID" value="MCH4294796.1"/>
    <property type="molecule type" value="Genomic_DNA"/>
</dbReference>
<name>A0AAJ1BHF1_9GAMM</name>
<dbReference type="SUPFAM" id="SSF54534">
    <property type="entry name" value="FKBP-like"/>
    <property type="match status" value="2"/>
</dbReference>
<dbReference type="PANTHER" id="PTHR47637">
    <property type="entry name" value="CHAPERONE SURA"/>
    <property type="match status" value="1"/>
</dbReference>
<gene>
    <name evidence="7 9" type="primary">surA</name>
    <name evidence="9" type="ORF">MJ923_10830</name>
</gene>
<sequence length="434" mass="48707" precursor="true">MKPCKKLIFAALAMALSAQSIAAPQLLDRVAVQVNDGIVLESEIQNMVDNVKKNASAAGQTLPSDDALRTQVIERLILTRLQLQMAERIGLHIGDLQLDQAIENIAREQKMSVAQMQQAIESEGMSFAQYREQLREEITLGEIQRIQVQRRIQVSPQEINNLVKMIEEQGNKDVEYQIGHILIEVPSNPSSAELEAASKRAQAVLDRLNSGNDFRSIAIAASSGPKALEGGVWDYMNINEMPTLFAEVVGDAKKDEIIGPIKSGSGFHILKIMDIRGLQTREIEEVRARHVLLKPSPILSEERAKAMLDQFVKQIRSGEAKFEDIARQYSEDPGSATKGGELGWAEPGIYVPEFAQMLGQLSLDEISDPFRTSHGWHIVQLEEKRKTDATDKFNTNRAHQLIFRRKFNEELQSWLDEIRSEAHIDVWEPEANRG</sequence>
<dbReference type="NCBIfam" id="NF008038">
    <property type="entry name" value="PRK10770.1"/>
    <property type="match status" value="1"/>
</dbReference>
<evidence type="ECO:0000313" key="10">
    <source>
        <dbReference type="Proteomes" id="UP001297581"/>
    </source>
</evidence>
<evidence type="ECO:0000256" key="2">
    <source>
        <dbReference type="ARBA" id="ARBA00022737"/>
    </source>
</evidence>
<keyword evidence="1 7" id="KW-0732">Signal</keyword>
<dbReference type="InterPro" id="IPR023034">
    <property type="entry name" value="PPIase_SurA"/>
</dbReference>
<evidence type="ECO:0000256" key="6">
    <source>
        <dbReference type="ARBA" id="ARBA00023235"/>
    </source>
</evidence>
<dbReference type="EC" id="5.2.1.8" evidence="7"/>
<evidence type="ECO:0000256" key="4">
    <source>
        <dbReference type="ARBA" id="ARBA00023110"/>
    </source>
</evidence>
<evidence type="ECO:0000256" key="3">
    <source>
        <dbReference type="ARBA" id="ARBA00022764"/>
    </source>
</evidence>
<evidence type="ECO:0000256" key="7">
    <source>
        <dbReference type="HAMAP-Rule" id="MF_01183"/>
    </source>
</evidence>
<evidence type="ECO:0000313" key="9">
    <source>
        <dbReference type="EMBL" id="MCH4294796.1"/>
    </source>
</evidence>
<dbReference type="PROSITE" id="PS50198">
    <property type="entry name" value="PPIC_PPIASE_2"/>
    <property type="match status" value="2"/>
</dbReference>
<dbReference type="GO" id="GO:0003755">
    <property type="term" value="F:peptidyl-prolyl cis-trans isomerase activity"/>
    <property type="evidence" value="ECO:0007669"/>
    <property type="project" value="UniProtKB-UniRule"/>
</dbReference>
<evidence type="ECO:0000256" key="1">
    <source>
        <dbReference type="ARBA" id="ARBA00022729"/>
    </source>
</evidence>
<dbReference type="Pfam" id="PF09312">
    <property type="entry name" value="SurA_N"/>
    <property type="match status" value="1"/>
</dbReference>
<dbReference type="GO" id="GO:0050821">
    <property type="term" value="P:protein stabilization"/>
    <property type="evidence" value="ECO:0007669"/>
    <property type="project" value="InterPro"/>
</dbReference>
<dbReference type="InterPro" id="IPR050280">
    <property type="entry name" value="OMP_Chaperone_SurA"/>
</dbReference>
<dbReference type="AlphaFoldDB" id="A0AAJ1BHF1"/>
<feature type="domain" description="PpiC" evidence="8">
    <location>
        <begin position="173"/>
        <end position="274"/>
    </location>
</feature>
<reference evidence="9 10" key="1">
    <citation type="submission" date="2022-02" db="EMBL/GenBank/DDBJ databases">
        <title>The genome sequence of Shewanella sp. 3B26.</title>
        <authorList>
            <person name="Du J."/>
        </authorList>
    </citation>
    <scope>NUCLEOTIDE SEQUENCE [LARGE SCALE GENOMIC DNA]</scope>
    <source>
        <strain evidence="9 10">3B26</strain>
    </source>
</reference>
<organism evidence="9 10">
    <name type="scientific">Shewanella zhuhaiensis</name>
    <dbReference type="NCBI Taxonomy" id="2919576"/>
    <lineage>
        <taxon>Bacteria</taxon>
        <taxon>Pseudomonadati</taxon>
        <taxon>Pseudomonadota</taxon>
        <taxon>Gammaproteobacteria</taxon>
        <taxon>Alteromonadales</taxon>
        <taxon>Shewanellaceae</taxon>
        <taxon>Shewanella</taxon>
    </lineage>
</organism>
<feature type="chain" id="PRO_5042301494" description="Chaperone SurA" evidence="7">
    <location>
        <begin position="23"/>
        <end position="434"/>
    </location>
</feature>
<comment type="subcellular location">
    <subcellularLocation>
        <location evidence="7">Periplasm</location>
    </subcellularLocation>
    <text evidence="7">Is capable of associating with the outer membrane.</text>
</comment>
<dbReference type="GO" id="GO:0006457">
    <property type="term" value="P:protein folding"/>
    <property type="evidence" value="ECO:0007669"/>
    <property type="project" value="UniProtKB-UniRule"/>
</dbReference>
<keyword evidence="6 7" id="KW-0413">Isomerase</keyword>
<dbReference type="RefSeq" id="WP_126168001.1">
    <property type="nucleotide sequence ID" value="NZ_JAKUDL010000003.1"/>
</dbReference>
<comment type="domain">
    <text evidence="7">The PPIase activity resides only in the second parvulin domain. The N-terminal region and the C-terminal tail are necessary and sufficient for the chaperone activity of SurA. The PPIase activity is dispensable for SurA to function as a chaperone. The N-terminal region and the C-terminal tail are also required for porin recognition.</text>
</comment>
<dbReference type="Pfam" id="PF00639">
    <property type="entry name" value="Rotamase"/>
    <property type="match status" value="2"/>
</dbReference>
<proteinExistence type="inferred from homology"/>
<keyword evidence="10" id="KW-1185">Reference proteome</keyword>
<feature type="domain" description="PpiC" evidence="8">
    <location>
        <begin position="283"/>
        <end position="383"/>
    </location>
</feature>
<protein>
    <recommendedName>
        <fullName evidence="7">Chaperone SurA</fullName>
    </recommendedName>
    <alternativeName>
        <fullName evidence="7">Peptidyl-prolyl cis-trans isomerase SurA</fullName>
        <shortName evidence="7">PPIase SurA</shortName>
        <ecNumber evidence="7">5.2.1.8</ecNumber>
    </alternativeName>
    <alternativeName>
        <fullName evidence="7">Rotamase SurA</fullName>
    </alternativeName>
</protein>